<dbReference type="GO" id="GO:0044715">
    <property type="term" value="F:8-oxo-dGDP phosphatase activity"/>
    <property type="evidence" value="ECO:0007669"/>
    <property type="project" value="TreeGrafter"/>
</dbReference>
<evidence type="ECO:0000256" key="5">
    <source>
        <dbReference type="ARBA" id="ARBA00022723"/>
    </source>
</evidence>
<evidence type="ECO:0000256" key="18">
    <source>
        <dbReference type="PIRSR" id="PIRSR603561-2"/>
    </source>
</evidence>
<dbReference type="EC" id="3.6.1.55" evidence="12"/>
<dbReference type="InterPro" id="IPR020084">
    <property type="entry name" value="NUDIX_hydrolase_CS"/>
</dbReference>
<dbReference type="FunFam" id="3.90.79.10:FF:000014">
    <property type="entry name" value="8-oxo-dGTP diphosphatase MutT"/>
    <property type="match status" value="1"/>
</dbReference>
<organism evidence="20 21">
    <name type="scientific">Pseudidiomarina taiwanensis</name>
    <dbReference type="NCBI Taxonomy" id="337250"/>
    <lineage>
        <taxon>Bacteria</taxon>
        <taxon>Pseudomonadati</taxon>
        <taxon>Pseudomonadota</taxon>
        <taxon>Gammaproteobacteria</taxon>
        <taxon>Alteromonadales</taxon>
        <taxon>Idiomarinaceae</taxon>
        <taxon>Pseudidiomarina</taxon>
    </lineage>
</organism>
<comment type="caution">
    <text evidence="20">The sequence shown here is derived from an EMBL/GenBank/DDBJ whole genome shotgun (WGS) entry which is preliminary data.</text>
</comment>
<evidence type="ECO:0000256" key="15">
    <source>
        <dbReference type="ARBA" id="ARBA00041979"/>
    </source>
</evidence>
<dbReference type="PROSITE" id="PS00893">
    <property type="entry name" value="NUDIX_BOX"/>
    <property type="match status" value="1"/>
</dbReference>
<dbReference type="CDD" id="cd03425">
    <property type="entry name" value="NUDIX_MutT_NudA_like"/>
    <property type="match status" value="1"/>
</dbReference>
<dbReference type="GO" id="GO:0035539">
    <property type="term" value="F:8-oxo-7,8-dihydrodeoxyguanosine triphosphate pyrophosphatase activity"/>
    <property type="evidence" value="ECO:0007669"/>
    <property type="project" value="UniProtKB-EC"/>
</dbReference>
<keyword evidence="9" id="KW-0234">DNA repair</keyword>
<dbReference type="GO" id="GO:0006281">
    <property type="term" value="P:DNA repair"/>
    <property type="evidence" value="ECO:0007669"/>
    <property type="project" value="UniProtKB-KW"/>
</dbReference>
<dbReference type="InterPro" id="IPR029119">
    <property type="entry name" value="MutY_C"/>
</dbReference>
<evidence type="ECO:0000256" key="7">
    <source>
        <dbReference type="ARBA" id="ARBA00022801"/>
    </source>
</evidence>
<feature type="binding site" evidence="17">
    <location>
        <position position="26"/>
    </location>
    <ligand>
        <name>8-oxo-dGTP</name>
        <dbReference type="ChEBI" id="CHEBI:77896"/>
    </ligand>
</feature>
<dbReference type="Proteomes" id="UP000288279">
    <property type="component" value="Unassembled WGS sequence"/>
</dbReference>
<evidence type="ECO:0000256" key="1">
    <source>
        <dbReference type="ARBA" id="ARBA00001946"/>
    </source>
</evidence>
<dbReference type="InterPro" id="IPR015797">
    <property type="entry name" value="NUDIX_hydrolase-like_dom_sf"/>
</dbReference>
<feature type="binding site" evidence="17">
    <location>
        <begin position="37"/>
        <end position="40"/>
    </location>
    <ligand>
        <name>8-oxo-dGTP</name>
        <dbReference type="ChEBI" id="CHEBI:77896"/>
    </ligand>
</feature>
<dbReference type="GO" id="GO:0008413">
    <property type="term" value="F:8-oxo-7,8-dihydroguanosine triphosphate pyrophosphatase activity"/>
    <property type="evidence" value="ECO:0007669"/>
    <property type="project" value="InterPro"/>
</dbReference>
<evidence type="ECO:0000256" key="4">
    <source>
        <dbReference type="ARBA" id="ARBA00022705"/>
    </source>
</evidence>
<dbReference type="SUPFAM" id="SSF55811">
    <property type="entry name" value="Nudix"/>
    <property type="match status" value="1"/>
</dbReference>
<name>A0A432ZKM1_9GAMM</name>
<keyword evidence="6" id="KW-0227">DNA damage</keyword>
<keyword evidence="5 18" id="KW-0479">Metal-binding</keyword>
<dbReference type="Gene3D" id="3.90.79.10">
    <property type="entry name" value="Nucleoside Triphosphate Pyrophosphohydrolase"/>
    <property type="match status" value="1"/>
</dbReference>
<evidence type="ECO:0000256" key="3">
    <source>
        <dbReference type="ARBA" id="ARBA00022457"/>
    </source>
</evidence>
<dbReference type="GO" id="GO:0006260">
    <property type="term" value="P:DNA replication"/>
    <property type="evidence" value="ECO:0007669"/>
    <property type="project" value="UniProtKB-KW"/>
</dbReference>
<dbReference type="InterPro" id="IPR020476">
    <property type="entry name" value="Nudix_hydrolase"/>
</dbReference>
<keyword evidence="4" id="KW-0235">DNA replication</keyword>
<dbReference type="RefSeq" id="WP_126826979.1">
    <property type="nucleotide sequence ID" value="NZ_PIQG01000002.1"/>
</dbReference>
<evidence type="ECO:0000256" key="14">
    <source>
        <dbReference type="ARBA" id="ARBA00041592"/>
    </source>
</evidence>
<evidence type="ECO:0000256" key="12">
    <source>
        <dbReference type="ARBA" id="ARBA00038905"/>
    </source>
</evidence>
<dbReference type="NCBIfam" id="TIGR00586">
    <property type="entry name" value="mutt"/>
    <property type="match status" value="1"/>
</dbReference>
<comment type="similarity">
    <text evidence="2">Belongs to the Nudix hydrolase family.</text>
</comment>
<dbReference type="OrthoDB" id="9810648at2"/>
<evidence type="ECO:0000256" key="9">
    <source>
        <dbReference type="ARBA" id="ARBA00023204"/>
    </source>
</evidence>
<feature type="binding site" evidence="18">
    <location>
        <position position="60"/>
    </location>
    <ligand>
        <name>Mg(2+)</name>
        <dbReference type="ChEBI" id="CHEBI:18420"/>
    </ligand>
</feature>
<evidence type="ECO:0000256" key="10">
    <source>
        <dbReference type="ARBA" id="ARBA00035861"/>
    </source>
</evidence>
<dbReference type="PANTHER" id="PTHR47707:SF1">
    <property type="entry name" value="NUDIX HYDROLASE FAMILY PROTEIN"/>
    <property type="match status" value="1"/>
</dbReference>
<proteinExistence type="inferred from homology"/>
<comment type="cofactor">
    <cofactor evidence="1 18">
        <name>Mg(2+)</name>
        <dbReference type="ChEBI" id="CHEBI:18420"/>
    </cofactor>
</comment>
<evidence type="ECO:0000313" key="21">
    <source>
        <dbReference type="Proteomes" id="UP000288279"/>
    </source>
</evidence>
<evidence type="ECO:0000259" key="19">
    <source>
        <dbReference type="PROSITE" id="PS51462"/>
    </source>
</evidence>
<dbReference type="InterPro" id="IPR000086">
    <property type="entry name" value="NUDIX_hydrolase_dom"/>
</dbReference>
<dbReference type="EMBL" id="PIQG01000002">
    <property type="protein sequence ID" value="RUO78521.1"/>
    <property type="molecule type" value="Genomic_DNA"/>
</dbReference>
<dbReference type="GO" id="GO:0044716">
    <property type="term" value="F:8-oxo-GDP phosphatase activity"/>
    <property type="evidence" value="ECO:0007669"/>
    <property type="project" value="TreeGrafter"/>
</dbReference>
<comment type="catalytic activity">
    <reaction evidence="10">
        <text>8-oxo-dGTP + H2O = 8-oxo-dGMP + diphosphate + H(+)</text>
        <dbReference type="Rhea" id="RHEA:31575"/>
        <dbReference type="ChEBI" id="CHEBI:15377"/>
        <dbReference type="ChEBI" id="CHEBI:15378"/>
        <dbReference type="ChEBI" id="CHEBI:33019"/>
        <dbReference type="ChEBI" id="CHEBI:63224"/>
        <dbReference type="ChEBI" id="CHEBI:77896"/>
        <dbReference type="EC" id="3.6.1.55"/>
    </reaction>
</comment>
<dbReference type="PROSITE" id="PS51462">
    <property type="entry name" value="NUDIX"/>
    <property type="match status" value="1"/>
</dbReference>
<keyword evidence="8 18" id="KW-0460">Magnesium</keyword>
<dbReference type="PANTHER" id="PTHR47707">
    <property type="entry name" value="8-OXO-DGTP DIPHOSPHATASE"/>
    <property type="match status" value="1"/>
</dbReference>
<dbReference type="InterPro" id="IPR003561">
    <property type="entry name" value="Mutator_MutT"/>
</dbReference>
<gene>
    <name evidence="20" type="ORF">CWI83_05715</name>
</gene>
<dbReference type="GO" id="GO:0046872">
    <property type="term" value="F:metal ion binding"/>
    <property type="evidence" value="ECO:0007669"/>
    <property type="project" value="UniProtKB-KW"/>
</dbReference>
<dbReference type="Pfam" id="PF14815">
    <property type="entry name" value="NUDIX_4"/>
    <property type="match status" value="1"/>
</dbReference>
<sequence>MAKSKPIHVAVGVILNSDGAVFISRRHAHLHQGGKWEFPGGKVEAGETVLAALQRELQEECNIAVEQALPLTVIEHDYGDKRVRLDVWQVTSFSGEVKQREGQEWCWVAKHELDAYPFPAANQAIIDCLTQGQI</sequence>
<accession>A0A432ZKM1</accession>
<feature type="binding site" evidence="18">
    <location>
        <position position="40"/>
    </location>
    <ligand>
        <name>Mg(2+)</name>
        <dbReference type="ChEBI" id="CHEBI:18420"/>
    </ligand>
</feature>
<dbReference type="AlphaFoldDB" id="A0A432ZKM1"/>
<evidence type="ECO:0000256" key="2">
    <source>
        <dbReference type="ARBA" id="ARBA00005582"/>
    </source>
</evidence>
<protein>
    <recommendedName>
        <fullName evidence="13">8-oxo-dGTP diphosphatase</fullName>
        <ecNumber evidence="12">3.6.1.55</ecNumber>
    </recommendedName>
    <alternativeName>
        <fullName evidence="16">7,8-dihydro-8-oxoguanine-triphosphatase</fullName>
    </alternativeName>
    <alternativeName>
        <fullName evidence="15">Mutator protein MutT</fullName>
    </alternativeName>
    <alternativeName>
        <fullName evidence="14">dGTP pyrophosphohydrolase</fullName>
    </alternativeName>
</protein>
<keyword evidence="7" id="KW-0378">Hydrolase</keyword>
<feature type="binding site" evidence="17">
    <location>
        <position position="122"/>
    </location>
    <ligand>
        <name>8-oxo-dGTP</name>
        <dbReference type="ChEBI" id="CHEBI:77896"/>
    </ligand>
</feature>
<evidence type="ECO:0000256" key="6">
    <source>
        <dbReference type="ARBA" id="ARBA00022763"/>
    </source>
</evidence>
<evidence type="ECO:0000313" key="20">
    <source>
        <dbReference type="EMBL" id="RUO78521.1"/>
    </source>
</evidence>
<feature type="domain" description="Nudix hydrolase" evidence="19">
    <location>
        <begin position="6"/>
        <end position="131"/>
    </location>
</feature>
<evidence type="ECO:0000256" key="17">
    <source>
        <dbReference type="PIRSR" id="PIRSR603561-1"/>
    </source>
</evidence>
<comment type="catalytic activity">
    <reaction evidence="11">
        <text>8-oxo-GTP + H2O = 8-oxo-GMP + diphosphate + H(+)</text>
        <dbReference type="Rhea" id="RHEA:67616"/>
        <dbReference type="ChEBI" id="CHEBI:15377"/>
        <dbReference type="ChEBI" id="CHEBI:15378"/>
        <dbReference type="ChEBI" id="CHEBI:33019"/>
        <dbReference type="ChEBI" id="CHEBI:143553"/>
        <dbReference type="ChEBI" id="CHEBI:145694"/>
    </reaction>
</comment>
<feature type="binding site" evidence="17">
    <location>
        <position position="31"/>
    </location>
    <ligand>
        <name>8-oxo-dGTP</name>
        <dbReference type="ChEBI" id="CHEBI:77896"/>
    </ligand>
</feature>
<evidence type="ECO:0000256" key="16">
    <source>
        <dbReference type="ARBA" id="ARBA00042798"/>
    </source>
</evidence>
<dbReference type="InterPro" id="IPR047127">
    <property type="entry name" value="MutT-like"/>
</dbReference>
<dbReference type="PRINTS" id="PR00502">
    <property type="entry name" value="NUDIXFAMILY"/>
</dbReference>
<keyword evidence="3" id="KW-0515">Mutator protein</keyword>
<keyword evidence="21" id="KW-1185">Reference proteome</keyword>
<evidence type="ECO:0000256" key="8">
    <source>
        <dbReference type="ARBA" id="ARBA00022842"/>
    </source>
</evidence>
<evidence type="ECO:0000256" key="13">
    <source>
        <dbReference type="ARBA" id="ARBA00040794"/>
    </source>
</evidence>
<reference evidence="20 21" key="1">
    <citation type="journal article" date="2011" name="Front. Microbiol.">
        <title>Genomic signatures of strain selection and enhancement in Bacillus atrophaeus var. globigii, a historical biowarfare simulant.</title>
        <authorList>
            <person name="Gibbons H.S."/>
            <person name="Broomall S.M."/>
            <person name="McNew L.A."/>
            <person name="Daligault H."/>
            <person name="Chapman C."/>
            <person name="Bruce D."/>
            <person name="Karavis M."/>
            <person name="Krepps M."/>
            <person name="McGregor P.A."/>
            <person name="Hong C."/>
            <person name="Park K.H."/>
            <person name="Akmal A."/>
            <person name="Feldman A."/>
            <person name="Lin J.S."/>
            <person name="Chang W.E."/>
            <person name="Higgs B.W."/>
            <person name="Demirev P."/>
            <person name="Lindquist J."/>
            <person name="Liem A."/>
            <person name="Fochler E."/>
            <person name="Read T.D."/>
            <person name="Tapia R."/>
            <person name="Johnson S."/>
            <person name="Bishop-Lilly K.A."/>
            <person name="Detter C."/>
            <person name="Han C."/>
            <person name="Sozhamannan S."/>
            <person name="Rosenzweig C.N."/>
            <person name="Skowronski E.W."/>
        </authorList>
    </citation>
    <scope>NUCLEOTIDE SEQUENCE [LARGE SCALE GENOMIC DNA]</scope>
    <source>
        <strain evidence="20 21">PIT1</strain>
    </source>
</reference>
<evidence type="ECO:0000256" key="11">
    <source>
        <dbReference type="ARBA" id="ARBA00036904"/>
    </source>
</evidence>